<dbReference type="InterPro" id="IPR005828">
    <property type="entry name" value="MFS_sugar_transport-like"/>
</dbReference>
<dbReference type="Pfam" id="PF00083">
    <property type="entry name" value="Sugar_tr"/>
    <property type="match status" value="1"/>
</dbReference>
<protein>
    <submittedName>
        <fullName evidence="9">Metabolite transport protein YFL040W</fullName>
    </submittedName>
</protein>
<feature type="transmembrane region" description="Helical" evidence="7">
    <location>
        <begin position="312"/>
        <end position="332"/>
    </location>
</feature>
<keyword evidence="5 7" id="KW-1133">Transmembrane helix</keyword>
<comment type="similarity">
    <text evidence="2">Belongs to the major facilitator superfamily. Sugar transporter (TC 2.A.1.1) family.</text>
</comment>
<dbReference type="InterPro" id="IPR036259">
    <property type="entry name" value="MFS_trans_sf"/>
</dbReference>
<evidence type="ECO:0000313" key="10">
    <source>
        <dbReference type="Proteomes" id="UP000422736"/>
    </source>
</evidence>
<dbReference type="Gene3D" id="1.20.1250.20">
    <property type="entry name" value="MFS general substrate transporter like domains"/>
    <property type="match status" value="1"/>
</dbReference>
<reference evidence="9 10" key="2">
    <citation type="submission" date="2019-11" db="EMBL/GenBank/DDBJ databases">
        <authorList>
            <person name="Lu H."/>
        </authorList>
    </citation>
    <scope>NUCLEOTIDE SEQUENCE [LARGE SCALE GENOMIC DNA]</scope>
    <source>
        <strain evidence="9 10">FIM1</strain>
    </source>
</reference>
<gene>
    <name evidence="9" type="ORF">FIM1_4355</name>
</gene>
<keyword evidence="4 7" id="KW-0812">Transmembrane</keyword>
<dbReference type="PANTHER" id="PTHR48022:SF7">
    <property type="entry name" value="MAJOR FACILITATOR SUPERFAMILY (MFS) PROFILE DOMAIN-CONTAINING PROTEIN-RELATED"/>
    <property type="match status" value="1"/>
</dbReference>
<evidence type="ECO:0000256" key="1">
    <source>
        <dbReference type="ARBA" id="ARBA00004141"/>
    </source>
</evidence>
<evidence type="ECO:0000256" key="2">
    <source>
        <dbReference type="ARBA" id="ARBA00010992"/>
    </source>
</evidence>
<reference evidence="9 10" key="1">
    <citation type="submission" date="2016-03" db="EMBL/GenBank/DDBJ databases">
        <title>How can Kluyveromyces marxianus grow so fast - potential evolutionary course in Saccharomyces Complex revealed by comparative genomics.</title>
        <authorList>
            <person name="Mo W."/>
            <person name="Lu W."/>
            <person name="Yang X."/>
            <person name="Qi J."/>
            <person name="Lv H."/>
        </authorList>
    </citation>
    <scope>NUCLEOTIDE SEQUENCE [LARGE SCALE GENOMIC DNA]</scope>
    <source>
        <strain evidence="9 10">FIM1</strain>
    </source>
</reference>
<evidence type="ECO:0000256" key="4">
    <source>
        <dbReference type="ARBA" id="ARBA00022692"/>
    </source>
</evidence>
<dbReference type="SUPFAM" id="SSF103473">
    <property type="entry name" value="MFS general substrate transporter"/>
    <property type="match status" value="1"/>
</dbReference>
<keyword evidence="6 7" id="KW-0472">Membrane</keyword>
<dbReference type="InterPro" id="IPR020846">
    <property type="entry name" value="MFS_dom"/>
</dbReference>
<evidence type="ECO:0000256" key="3">
    <source>
        <dbReference type="ARBA" id="ARBA00022448"/>
    </source>
</evidence>
<evidence type="ECO:0000259" key="8">
    <source>
        <dbReference type="PROSITE" id="PS50850"/>
    </source>
</evidence>
<feature type="transmembrane region" description="Helical" evidence="7">
    <location>
        <begin position="78"/>
        <end position="96"/>
    </location>
</feature>
<dbReference type="PROSITE" id="PS00217">
    <property type="entry name" value="SUGAR_TRANSPORT_2"/>
    <property type="match status" value="1"/>
</dbReference>
<dbReference type="PANTHER" id="PTHR48022">
    <property type="entry name" value="PLASTIDIC GLUCOSE TRANSPORTER 4"/>
    <property type="match status" value="1"/>
</dbReference>
<feature type="transmembrane region" description="Helical" evidence="7">
    <location>
        <begin position="249"/>
        <end position="268"/>
    </location>
</feature>
<feature type="transmembrane region" description="Helical" evidence="7">
    <location>
        <begin position="53"/>
        <end position="71"/>
    </location>
</feature>
<evidence type="ECO:0000313" key="9">
    <source>
        <dbReference type="EMBL" id="QGN18039.1"/>
    </source>
</evidence>
<organism evidence="9 10">
    <name type="scientific">Kluyveromyces marxianus</name>
    <name type="common">Yeast</name>
    <name type="synonym">Candida kefyr</name>
    <dbReference type="NCBI Taxonomy" id="4911"/>
    <lineage>
        <taxon>Eukaryota</taxon>
        <taxon>Fungi</taxon>
        <taxon>Dikarya</taxon>
        <taxon>Ascomycota</taxon>
        <taxon>Saccharomycotina</taxon>
        <taxon>Saccharomycetes</taxon>
        <taxon>Saccharomycetales</taxon>
        <taxon>Saccharomycetaceae</taxon>
        <taxon>Kluyveromyces</taxon>
    </lineage>
</organism>
<accession>A0ABX6F1Z0</accession>
<dbReference type="Proteomes" id="UP000422736">
    <property type="component" value="Chromosome 7"/>
</dbReference>
<dbReference type="InterPro" id="IPR050360">
    <property type="entry name" value="MFS_Sugar_Transporters"/>
</dbReference>
<dbReference type="EMBL" id="CP015061">
    <property type="protein sequence ID" value="QGN18039.1"/>
    <property type="molecule type" value="Genomic_DNA"/>
</dbReference>
<dbReference type="InterPro" id="IPR005829">
    <property type="entry name" value="Sugar_transporter_CS"/>
</dbReference>
<feature type="domain" description="Major facilitator superfamily (MFS) profile" evidence="8">
    <location>
        <begin position="10"/>
        <end position="436"/>
    </location>
</feature>
<feature type="transmembrane region" description="Helical" evidence="7">
    <location>
        <begin position="170"/>
        <end position="189"/>
    </location>
</feature>
<evidence type="ECO:0000256" key="7">
    <source>
        <dbReference type="SAM" id="Phobius"/>
    </source>
</evidence>
<feature type="transmembrane region" description="Helical" evidence="7">
    <location>
        <begin position="382"/>
        <end position="399"/>
    </location>
</feature>
<feature type="transmembrane region" description="Helical" evidence="7">
    <location>
        <begin position="138"/>
        <end position="158"/>
    </location>
</feature>
<name>A0ABX6F1Z0_KLUMA</name>
<sequence>MRHAFEVKRLVGLLVCVGFLLGMDTSSLSLFLGTDYFKEYFNNPNEMQTGMMTGANQIGGFFGCLLSGTLLESIGCRWCLSLCSVIWIIGSIVSLFVNEVYTMALGRFIKGLAVGVLSVLASFYLMEVFSTNIRGQATALLQMALTVSILIIYFTSMALDKLQSPLAFKITWGLELIPSIVLFGLFQALPESPNWLHKHGHSEQSIDRSLQILRIKDLKKFKEEFINVNRISLKISHIIKKGYWKHMSLGIIIQILIQMSGINVIMYYMMYICEMMGFDEEISSKLTAGPYIVNVLFTLIPVFLLDKFNRKVFIGWAGLFLGAIMLAIGMLIGERERHVGDVVLRNIAVALCFLFVSVFSSSLSCAGFVYTNEILPESIKSVALSVCISTSWITGFFLALVTPKLMQMVEWWIFIILGTSTIALSTIVVLWFPETKGLSSIEVEMLFDRREKYVAEVTSEKFSEDTTTDNISIPDRSGAPEPDYFASSSTHIEILGLPN</sequence>
<dbReference type="PRINTS" id="PR00171">
    <property type="entry name" value="SUGRTRNSPORT"/>
</dbReference>
<feature type="transmembrane region" description="Helical" evidence="7">
    <location>
        <begin position="288"/>
        <end position="305"/>
    </location>
</feature>
<dbReference type="InterPro" id="IPR003663">
    <property type="entry name" value="Sugar/inositol_transpt"/>
</dbReference>
<dbReference type="PROSITE" id="PS50850">
    <property type="entry name" value="MFS"/>
    <property type="match status" value="1"/>
</dbReference>
<feature type="transmembrane region" description="Helical" evidence="7">
    <location>
        <begin position="411"/>
        <end position="432"/>
    </location>
</feature>
<proteinExistence type="inferred from homology"/>
<feature type="transmembrane region" description="Helical" evidence="7">
    <location>
        <begin position="347"/>
        <end position="370"/>
    </location>
</feature>
<feature type="transmembrane region" description="Helical" evidence="7">
    <location>
        <begin position="108"/>
        <end position="126"/>
    </location>
</feature>
<keyword evidence="10" id="KW-1185">Reference proteome</keyword>
<keyword evidence="3" id="KW-0813">Transport</keyword>
<comment type="subcellular location">
    <subcellularLocation>
        <location evidence="1">Membrane</location>
        <topology evidence="1">Multi-pass membrane protein</topology>
    </subcellularLocation>
</comment>
<evidence type="ECO:0000256" key="6">
    <source>
        <dbReference type="ARBA" id="ARBA00023136"/>
    </source>
</evidence>
<evidence type="ECO:0000256" key="5">
    <source>
        <dbReference type="ARBA" id="ARBA00022989"/>
    </source>
</evidence>